<dbReference type="Proteomes" id="UP000503287">
    <property type="component" value="Chromosome"/>
</dbReference>
<sequence length="33" mass="4106">MENNNRKTPHIRRIAHIMMYKQRQCFHFSVFNG</sequence>
<evidence type="ECO:0000313" key="1">
    <source>
        <dbReference type="EMBL" id="QIF92706.1"/>
    </source>
</evidence>
<gene>
    <name evidence="1" type="ORF">GTH24_01860</name>
</gene>
<dbReference type="Pfam" id="PF10940">
    <property type="entry name" value="SpeFL"/>
    <property type="match status" value="1"/>
</dbReference>
<dbReference type="EMBL" id="CP047344">
    <property type="protein sequence ID" value="QIF92706.1"/>
    <property type="molecule type" value="Genomic_DNA"/>
</dbReference>
<accession>A0A6G6SG47</accession>
<name>A0A6G6SG47_PROVU</name>
<dbReference type="GeneID" id="90761307"/>
<dbReference type="OrthoDB" id="5683456at2"/>
<dbReference type="InterPro" id="IPR021237">
    <property type="entry name" value="SpeFL"/>
</dbReference>
<keyword evidence="2" id="KW-1185">Reference proteome</keyword>
<proteinExistence type="predicted"/>
<reference evidence="1 2" key="1">
    <citation type="submission" date="2020-01" db="EMBL/GenBank/DDBJ databases">
        <title>The genomic epidemiology of tigecycline resistance gene tet(X) variants in a swine farm in China.</title>
        <authorList>
            <person name="Peng K."/>
            <person name="Li R."/>
        </authorList>
    </citation>
    <scope>NUCLEOTIDE SEQUENCE [LARGE SCALE GENOMIC DNA]</scope>
    <source>
        <strain evidence="1 2">ZN3</strain>
    </source>
</reference>
<dbReference type="AlphaFoldDB" id="A0A6G6SG47"/>
<dbReference type="RefSeq" id="WP_109372621.1">
    <property type="nucleotide sequence ID" value="NZ_BSSP01000012.1"/>
</dbReference>
<organism evidence="1 2">
    <name type="scientific">Proteus vulgaris</name>
    <dbReference type="NCBI Taxonomy" id="585"/>
    <lineage>
        <taxon>Bacteria</taxon>
        <taxon>Pseudomonadati</taxon>
        <taxon>Pseudomonadota</taxon>
        <taxon>Gammaproteobacteria</taxon>
        <taxon>Enterobacterales</taxon>
        <taxon>Morganellaceae</taxon>
        <taxon>Proteus</taxon>
    </lineage>
</organism>
<protein>
    <submittedName>
        <fullName evidence="1">DUF2618 domain-containing protein</fullName>
    </submittedName>
</protein>
<evidence type="ECO:0000313" key="2">
    <source>
        <dbReference type="Proteomes" id="UP000503287"/>
    </source>
</evidence>